<dbReference type="InterPro" id="IPR005119">
    <property type="entry name" value="LysR_subst-bd"/>
</dbReference>
<evidence type="ECO:0000256" key="3">
    <source>
        <dbReference type="ARBA" id="ARBA00023125"/>
    </source>
</evidence>
<gene>
    <name evidence="6" type="ORF">Raf01_17680</name>
</gene>
<dbReference type="AlphaFoldDB" id="A0A8J3QR09"/>
<dbReference type="PANTHER" id="PTHR30346:SF0">
    <property type="entry name" value="HCA OPERON TRANSCRIPTIONAL ACTIVATOR HCAR"/>
    <property type="match status" value="1"/>
</dbReference>
<dbReference type="SUPFAM" id="SSF53850">
    <property type="entry name" value="Periplasmic binding protein-like II"/>
    <property type="match status" value="1"/>
</dbReference>
<protein>
    <submittedName>
        <fullName evidence="6">LysR family transcriptional regulator</fullName>
    </submittedName>
</protein>
<dbReference type="Gene3D" id="1.10.10.10">
    <property type="entry name" value="Winged helix-like DNA-binding domain superfamily/Winged helix DNA-binding domain"/>
    <property type="match status" value="1"/>
</dbReference>
<organism evidence="6 7">
    <name type="scientific">Rugosimonospora africana</name>
    <dbReference type="NCBI Taxonomy" id="556532"/>
    <lineage>
        <taxon>Bacteria</taxon>
        <taxon>Bacillati</taxon>
        <taxon>Actinomycetota</taxon>
        <taxon>Actinomycetes</taxon>
        <taxon>Micromonosporales</taxon>
        <taxon>Micromonosporaceae</taxon>
        <taxon>Rugosimonospora</taxon>
    </lineage>
</organism>
<reference evidence="6" key="1">
    <citation type="submission" date="2021-01" db="EMBL/GenBank/DDBJ databases">
        <title>Whole genome shotgun sequence of Rugosimonospora africana NBRC 104875.</title>
        <authorList>
            <person name="Komaki H."/>
            <person name="Tamura T."/>
        </authorList>
    </citation>
    <scope>NUCLEOTIDE SEQUENCE</scope>
    <source>
        <strain evidence="6">NBRC 104875</strain>
    </source>
</reference>
<comment type="caution">
    <text evidence="6">The sequence shown here is derived from an EMBL/GenBank/DDBJ whole genome shotgun (WGS) entry which is preliminary data.</text>
</comment>
<dbReference type="Pfam" id="PF00126">
    <property type="entry name" value="HTH_1"/>
    <property type="match status" value="1"/>
</dbReference>
<dbReference type="InterPro" id="IPR000847">
    <property type="entry name" value="LysR_HTH_N"/>
</dbReference>
<dbReference type="Pfam" id="PF03466">
    <property type="entry name" value="LysR_substrate"/>
    <property type="match status" value="2"/>
</dbReference>
<dbReference type="GO" id="GO:0032993">
    <property type="term" value="C:protein-DNA complex"/>
    <property type="evidence" value="ECO:0007669"/>
    <property type="project" value="TreeGrafter"/>
</dbReference>
<dbReference type="GO" id="GO:0003700">
    <property type="term" value="F:DNA-binding transcription factor activity"/>
    <property type="evidence" value="ECO:0007669"/>
    <property type="project" value="InterPro"/>
</dbReference>
<evidence type="ECO:0000313" key="6">
    <source>
        <dbReference type="EMBL" id="GIH13596.1"/>
    </source>
</evidence>
<feature type="domain" description="HTH lysR-type" evidence="5">
    <location>
        <begin position="4"/>
        <end position="61"/>
    </location>
</feature>
<dbReference type="InterPro" id="IPR036388">
    <property type="entry name" value="WH-like_DNA-bd_sf"/>
</dbReference>
<keyword evidence="2" id="KW-0805">Transcription regulation</keyword>
<keyword evidence="3" id="KW-0238">DNA-binding</keyword>
<comment type="similarity">
    <text evidence="1">Belongs to the LysR transcriptional regulatory family.</text>
</comment>
<keyword evidence="4" id="KW-0804">Transcription</keyword>
<evidence type="ECO:0000259" key="5">
    <source>
        <dbReference type="PROSITE" id="PS50931"/>
    </source>
</evidence>
<dbReference type="FunFam" id="1.10.10.10:FF:000001">
    <property type="entry name" value="LysR family transcriptional regulator"/>
    <property type="match status" value="1"/>
</dbReference>
<evidence type="ECO:0000256" key="2">
    <source>
        <dbReference type="ARBA" id="ARBA00023015"/>
    </source>
</evidence>
<dbReference type="Proteomes" id="UP000642748">
    <property type="component" value="Unassembled WGS sequence"/>
</dbReference>
<accession>A0A8J3QR09</accession>
<sequence length="325" mass="34296">MNDVEFRELRYFRAVAEELNFGRAAQRLGIAQPPLSKAIAGLERRLGVRLLERTTRRVELTAAGAVLLDESRRLMDAATAAVSRTRRAGAERPSLVVAVKPGIDADLLRRIIAGYPEDLPPVEVSVTGWGGPEAALRRGAADVALVHSPHDVTGLDSEPLVSEPRVVVLPATHRLAGRRRLRRADLTGEHTPQWTDAGPAEVAYWAGRDPASLAVTWPNGAGERGGPETCDGPAPDGPHVGDLSTLLEVVALGQAVAFVPASVSRYPRPDVAYVPVSDLSPMVLSVAWPQASRSRAVAAFVNAALAAQATGALLPGGESVENAVG</sequence>
<dbReference type="PRINTS" id="PR00039">
    <property type="entry name" value="HTHLYSR"/>
</dbReference>
<evidence type="ECO:0000313" key="7">
    <source>
        <dbReference type="Proteomes" id="UP000642748"/>
    </source>
</evidence>
<dbReference type="SUPFAM" id="SSF46785">
    <property type="entry name" value="Winged helix' DNA-binding domain"/>
    <property type="match status" value="1"/>
</dbReference>
<keyword evidence="7" id="KW-1185">Reference proteome</keyword>
<dbReference type="PROSITE" id="PS50931">
    <property type="entry name" value="HTH_LYSR"/>
    <property type="match status" value="1"/>
</dbReference>
<evidence type="ECO:0000256" key="1">
    <source>
        <dbReference type="ARBA" id="ARBA00009437"/>
    </source>
</evidence>
<evidence type="ECO:0000256" key="4">
    <source>
        <dbReference type="ARBA" id="ARBA00023163"/>
    </source>
</evidence>
<name>A0A8J3QR09_9ACTN</name>
<dbReference type="PANTHER" id="PTHR30346">
    <property type="entry name" value="TRANSCRIPTIONAL DUAL REGULATOR HCAR-RELATED"/>
    <property type="match status" value="1"/>
</dbReference>
<dbReference type="RefSeq" id="WP_203917269.1">
    <property type="nucleotide sequence ID" value="NZ_BONZ01000015.1"/>
</dbReference>
<dbReference type="EMBL" id="BONZ01000015">
    <property type="protein sequence ID" value="GIH13596.1"/>
    <property type="molecule type" value="Genomic_DNA"/>
</dbReference>
<dbReference type="Gene3D" id="3.40.190.10">
    <property type="entry name" value="Periplasmic binding protein-like II"/>
    <property type="match status" value="4"/>
</dbReference>
<dbReference type="InterPro" id="IPR036390">
    <property type="entry name" value="WH_DNA-bd_sf"/>
</dbReference>
<proteinExistence type="inferred from homology"/>
<dbReference type="GO" id="GO:0003677">
    <property type="term" value="F:DNA binding"/>
    <property type="evidence" value="ECO:0007669"/>
    <property type="project" value="UniProtKB-KW"/>
</dbReference>